<organism evidence="1 2">
    <name type="scientific">Nesidiocoris tenuis</name>
    <dbReference type="NCBI Taxonomy" id="355587"/>
    <lineage>
        <taxon>Eukaryota</taxon>
        <taxon>Metazoa</taxon>
        <taxon>Ecdysozoa</taxon>
        <taxon>Arthropoda</taxon>
        <taxon>Hexapoda</taxon>
        <taxon>Insecta</taxon>
        <taxon>Pterygota</taxon>
        <taxon>Neoptera</taxon>
        <taxon>Paraneoptera</taxon>
        <taxon>Hemiptera</taxon>
        <taxon>Heteroptera</taxon>
        <taxon>Panheteroptera</taxon>
        <taxon>Cimicomorpha</taxon>
        <taxon>Miridae</taxon>
        <taxon>Dicyphina</taxon>
        <taxon>Nesidiocoris</taxon>
    </lineage>
</organism>
<sequence>MPFLDLCPLCFKVSMYNYSPPIRAAISIWMDTPPWRIDHQLRQQIAIRNVRPP</sequence>
<dbReference type="AlphaFoldDB" id="A0A6H5HVQ3"/>
<proteinExistence type="predicted"/>
<dbReference type="Proteomes" id="UP000479000">
    <property type="component" value="Unassembled WGS sequence"/>
</dbReference>
<feature type="non-terminal residue" evidence="1">
    <location>
        <position position="53"/>
    </location>
</feature>
<evidence type="ECO:0000313" key="1">
    <source>
        <dbReference type="EMBL" id="CAB0019304.1"/>
    </source>
</evidence>
<protein>
    <submittedName>
        <fullName evidence="1">Uncharacterized protein</fullName>
    </submittedName>
</protein>
<keyword evidence="2" id="KW-1185">Reference proteome</keyword>
<evidence type="ECO:0000313" key="2">
    <source>
        <dbReference type="Proteomes" id="UP000479000"/>
    </source>
</evidence>
<accession>A0A6H5HVQ3</accession>
<dbReference type="EMBL" id="CADCXU010033929">
    <property type="protein sequence ID" value="CAB0019304.1"/>
    <property type="molecule type" value="Genomic_DNA"/>
</dbReference>
<reference evidence="1 2" key="1">
    <citation type="submission" date="2020-02" db="EMBL/GenBank/DDBJ databases">
        <authorList>
            <person name="Ferguson B K."/>
        </authorList>
    </citation>
    <scope>NUCLEOTIDE SEQUENCE [LARGE SCALE GENOMIC DNA]</scope>
</reference>
<name>A0A6H5HVQ3_9HEMI</name>
<gene>
    <name evidence="1" type="ORF">NTEN_LOCUS23016</name>
</gene>